<feature type="non-terminal residue" evidence="1">
    <location>
        <position position="57"/>
    </location>
</feature>
<evidence type="ECO:0000313" key="2">
    <source>
        <dbReference type="Proteomes" id="UP000789366"/>
    </source>
</evidence>
<reference evidence="1" key="1">
    <citation type="submission" date="2021-06" db="EMBL/GenBank/DDBJ databases">
        <authorList>
            <person name="Kallberg Y."/>
            <person name="Tangrot J."/>
            <person name="Rosling A."/>
        </authorList>
    </citation>
    <scope>NUCLEOTIDE SEQUENCE</scope>
    <source>
        <strain evidence="1">28 12/20/2015</strain>
    </source>
</reference>
<evidence type="ECO:0000313" key="1">
    <source>
        <dbReference type="EMBL" id="CAG8785199.1"/>
    </source>
</evidence>
<protein>
    <submittedName>
        <fullName evidence="1">11064_t:CDS:1</fullName>
    </submittedName>
</protein>
<dbReference type="Proteomes" id="UP000789366">
    <property type="component" value="Unassembled WGS sequence"/>
</dbReference>
<gene>
    <name evidence="1" type="ORF">SPELUC_LOCUS16728</name>
</gene>
<sequence>VGFRNPFSQTERFRVFGYKLRNSKLVLKSQISAENPKPKPKPIPKSKTSAEIPNYTE</sequence>
<keyword evidence="2" id="KW-1185">Reference proteome</keyword>
<proteinExistence type="predicted"/>
<organism evidence="1 2">
    <name type="scientific">Cetraspora pellucida</name>
    <dbReference type="NCBI Taxonomy" id="1433469"/>
    <lineage>
        <taxon>Eukaryota</taxon>
        <taxon>Fungi</taxon>
        <taxon>Fungi incertae sedis</taxon>
        <taxon>Mucoromycota</taxon>
        <taxon>Glomeromycotina</taxon>
        <taxon>Glomeromycetes</taxon>
        <taxon>Diversisporales</taxon>
        <taxon>Gigasporaceae</taxon>
        <taxon>Cetraspora</taxon>
    </lineage>
</organism>
<feature type="non-terminal residue" evidence="1">
    <location>
        <position position="1"/>
    </location>
</feature>
<dbReference type="EMBL" id="CAJVPW010063865">
    <property type="protein sequence ID" value="CAG8785199.1"/>
    <property type="molecule type" value="Genomic_DNA"/>
</dbReference>
<name>A0ACA9RCE8_9GLOM</name>
<accession>A0ACA9RCE8</accession>
<comment type="caution">
    <text evidence="1">The sequence shown here is derived from an EMBL/GenBank/DDBJ whole genome shotgun (WGS) entry which is preliminary data.</text>
</comment>